<protein>
    <submittedName>
        <fullName evidence="2">Class I SAM-dependent methyltransferase</fullName>
    </submittedName>
</protein>
<keyword evidence="2" id="KW-0808">Transferase</keyword>
<organism evidence="2 3">
    <name type="scientific">Chlorobium phaeovibrioides</name>
    <dbReference type="NCBI Taxonomy" id="1094"/>
    <lineage>
        <taxon>Bacteria</taxon>
        <taxon>Pseudomonadati</taxon>
        <taxon>Chlorobiota</taxon>
        <taxon>Chlorobiia</taxon>
        <taxon>Chlorobiales</taxon>
        <taxon>Chlorobiaceae</taxon>
        <taxon>Chlorobium/Pelodictyon group</taxon>
        <taxon>Chlorobium</taxon>
    </lineage>
</organism>
<keyword evidence="2" id="KW-0489">Methyltransferase</keyword>
<dbReference type="GO" id="GO:0008757">
    <property type="term" value="F:S-adenosylmethionine-dependent methyltransferase activity"/>
    <property type="evidence" value="ECO:0007669"/>
    <property type="project" value="InterPro"/>
</dbReference>
<dbReference type="SUPFAM" id="SSF53335">
    <property type="entry name" value="S-adenosyl-L-methionine-dependent methyltransferases"/>
    <property type="match status" value="1"/>
</dbReference>
<dbReference type="EMBL" id="VMRG01000001">
    <property type="protein sequence ID" value="KAA6232081.1"/>
    <property type="molecule type" value="Genomic_DNA"/>
</dbReference>
<sequence>MVALSDRVKELIDRKEKVCIELGCGGNKKDASTIGIDVLDGEGVDLVGDAFDVLDAFPDNSIDCVYAYHFIEHVPDVAKLLSVLVRVMRVDGILEFVAPHFSNPYFYSDPTHKSTFGLYTFAYLSDSSIFSRQVPSYVRDMRFQLKNTDLVFKSSRPFYIRYLIKSLWGKIFNSCAFMRELYEENFCYLIPCYEVKYVLVFKG</sequence>
<accession>A0A5M8I9M2</accession>
<dbReference type="Pfam" id="PF08241">
    <property type="entry name" value="Methyltransf_11"/>
    <property type="match status" value="1"/>
</dbReference>
<name>A0A5M8I9M2_CHLPH</name>
<feature type="domain" description="Methyltransferase type 11" evidence="1">
    <location>
        <begin position="46"/>
        <end position="94"/>
    </location>
</feature>
<comment type="caution">
    <text evidence="2">The sequence shown here is derived from an EMBL/GenBank/DDBJ whole genome shotgun (WGS) entry which is preliminary data.</text>
</comment>
<proteinExistence type="predicted"/>
<reference evidence="2 3" key="1">
    <citation type="submission" date="2019-07" db="EMBL/GenBank/DDBJ databases">
        <title>Draft genome Sequence of Chlorobium phaeovibrioides sp. strain PhvTcv-s14, from the Phylum Chlorobi.</title>
        <authorList>
            <person name="Babenko V."/>
            <person name="Boldyreva D."/>
            <person name="Kanygina A."/>
            <person name="Selezneva O."/>
            <person name="Akopiyan T."/>
            <person name="Lunina O."/>
        </authorList>
    </citation>
    <scope>NUCLEOTIDE SEQUENCE [LARGE SCALE GENOMIC DNA]</scope>
    <source>
        <strain evidence="2 3">GrTcv12</strain>
    </source>
</reference>
<dbReference type="GO" id="GO:0032259">
    <property type="term" value="P:methylation"/>
    <property type="evidence" value="ECO:0007669"/>
    <property type="project" value="UniProtKB-KW"/>
</dbReference>
<dbReference type="InterPro" id="IPR013216">
    <property type="entry name" value="Methyltransf_11"/>
</dbReference>
<evidence type="ECO:0000313" key="2">
    <source>
        <dbReference type="EMBL" id="KAA6232081.1"/>
    </source>
</evidence>
<dbReference type="RefSeq" id="WP_151419150.1">
    <property type="nucleotide sequence ID" value="NZ_VMRG01000001.1"/>
</dbReference>
<dbReference type="AlphaFoldDB" id="A0A5M8I9M2"/>
<dbReference type="InterPro" id="IPR029063">
    <property type="entry name" value="SAM-dependent_MTases_sf"/>
</dbReference>
<dbReference type="Proteomes" id="UP000327458">
    <property type="component" value="Unassembled WGS sequence"/>
</dbReference>
<evidence type="ECO:0000259" key="1">
    <source>
        <dbReference type="Pfam" id="PF08241"/>
    </source>
</evidence>
<evidence type="ECO:0000313" key="3">
    <source>
        <dbReference type="Proteomes" id="UP000327458"/>
    </source>
</evidence>
<dbReference type="Gene3D" id="3.40.50.150">
    <property type="entry name" value="Vaccinia Virus protein VP39"/>
    <property type="match status" value="1"/>
</dbReference>
<gene>
    <name evidence="2" type="ORF">FP507_02430</name>
</gene>